<proteinExistence type="predicted"/>
<feature type="transmembrane region" description="Helical" evidence="1">
    <location>
        <begin position="55"/>
        <end position="78"/>
    </location>
</feature>
<feature type="transmembrane region" description="Helical" evidence="1">
    <location>
        <begin position="17"/>
        <end position="35"/>
    </location>
</feature>
<keyword evidence="3" id="KW-1185">Reference proteome</keyword>
<keyword evidence="1" id="KW-1133">Transmembrane helix</keyword>
<accession>A0ABT4WYT2</accession>
<comment type="caution">
    <text evidence="2">The sequence shown here is derived from an EMBL/GenBank/DDBJ whole genome shotgun (WGS) entry which is preliminary data.</text>
</comment>
<dbReference type="Proteomes" id="UP001211894">
    <property type="component" value="Unassembled WGS sequence"/>
</dbReference>
<organism evidence="2 3">
    <name type="scientific">Bacillus changyiensis</name>
    <dbReference type="NCBI Taxonomy" id="3004103"/>
    <lineage>
        <taxon>Bacteria</taxon>
        <taxon>Bacillati</taxon>
        <taxon>Bacillota</taxon>
        <taxon>Bacilli</taxon>
        <taxon>Bacillales</taxon>
        <taxon>Bacillaceae</taxon>
        <taxon>Bacillus</taxon>
    </lineage>
</organism>
<evidence type="ECO:0000256" key="1">
    <source>
        <dbReference type="SAM" id="Phobius"/>
    </source>
</evidence>
<gene>
    <name evidence="2" type="ORF">PJ311_00535</name>
</gene>
<keyword evidence="1" id="KW-0812">Transmembrane</keyword>
<keyword evidence="1" id="KW-0472">Membrane</keyword>
<evidence type="ECO:0008006" key="4">
    <source>
        <dbReference type="Google" id="ProtNLM"/>
    </source>
</evidence>
<reference evidence="2 3" key="1">
    <citation type="submission" date="2023-01" db="EMBL/GenBank/DDBJ databases">
        <title>Bacillus changyiensis sp. nov., isolated from a coastal deposit.</title>
        <authorList>
            <person name="Xiao G."/>
            <person name="Lai Q."/>
            <person name="Hu Z."/>
            <person name="Shao Z."/>
        </authorList>
    </citation>
    <scope>NUCLEOTIDE SEQUENCE [LARGE SCALE GENOMIC DNA]</scope>
    <source>
        <strain evidence="2 3">CLL-7-23</strain>
    </source>
</reference>
<feature type="transmembrane region" description="Helical" evidence="1">
    <location>
        <begin position="98"/>
        <end position="117"/>
    </location>
</feature>
<name>A0ABT4WYT2_9BACI</name>
<dbReference type="EMBL" id="JAQKAB010000001">
    <property type="protein sequence ID" value="MDA7025090.1"/>
    <property type="molecule type" value="Genomic_DNA"/>
</dbReference>
<dbReference type="RefSeq" id="WP_271338950.1">
    <property type="nucleotide sequence ID" value="NZ_JAQKAB010000001.1"/>
</dbReference>
<sequence>MNEDQDVREFQKIRVKYAILLTIVTLGMYIPYWFLSRRQAFEKFQIKIPYVAIKVTVVLFIFSVLEFLWILTPIQYVLGEHLLPNDHAFLLPLQPEDSLLKHFSLLLFIVVNIYSSLQVRQAFRQRFNSQSVNRLLTCLFQVIYLQHVVNKCEFLANHHNSKSNTPSV</sequence>
<evidence type="ECO:0000313" key="3">
    <source>
        <dbReference type="Proteomes" id="UP001211894"/>
    </source>
</evidence>
<evidence type="ECO:0000313" key="2">
    <source>
        <dbReference type="EMBL" id="MDA7025090.1"/>
    </source>
</evidence>
<protein>
    <recommendedName>
        <fullName evidence="4">DUF4234 domain-containing protein</fullName>
    </recommendedName>
</protein>